<dbReference type="Proteomes" id="UP000593875">
    <property type="component" value="Plasmid unnamed1"/>
</dbReference>
<name>A0A7L9UB22_9BURK</name>
<dbReference type="InterPro" id="IPR051207">
    <property type="entry name" value="ComplexI_NDUFA9_subunit"/>
</dbReference>
<evidence type="ECO:0000313" key="2">
    <source>
        <dbReference type="EMBL" id="QOL52263.1"/>
    </source>
</evidence>
<keyword evidence="2" id="KW-0614">Plasmid</keyword>
<dbReference type="InterPro" id="IPR016040">
    <property type="entry name" value="NAD(P)-bd_dom"/>
</dbReference>
<dbReference type="AlphaFoldDB" id="A0A7L9UB22"/>
<reference evidence="2 3" key="1">
    <citation type="submission" date="2020-10" db="EMBL/GenBank/DDBJ databases">
        <title>Genome sequencing of Massilia sp. LPB0304.</title>
        <authorList>
            <person name="Kim J."/>
        </authorList>
    </citation>
    <scope>NUCLEOTIDE SEQUENCE [LARGE SCALE GENOMIC DNA]</scope>
    <source>
        <strain evidence="2 3">LPB0304</strain>
        <plasmid evidence="2 3">unnamed1</plasmid>
    </source>
</reference>
<proteinExistence type="predicted"/>
<dbReference type="Pfam" id="PF13460">
    <property type="entry name" value="NAD_binding_10"/>
    <property type="match status" value="1"/>
</dbReference>
<evidence type="ECO:0000313" key="3">
    <source>
        <dbReference type="Proteomes" id="UP000593875"/>
    </source>
</evidence>
<evidence type="ECO:0000259" key="1">
    <source>
        <dbReference type="Pfam" id="PF13460"/>
    </source>
</evidence>
<dbReference type="EMBL" id="CP062942">
    <property type="protein sequence ID" value="QOL52263.1"/>
    <property type="molecule type" value="Genomic_DNA"/>
</dbReference>
<geneLocation type="plasmid" evidence="2 3">
    <name>unnamed1</name>
</geneLocation>
<gene>
    <name evidence="2" type="ORF">LPB04_23390</name>
</gene>
<dbReference type="PANTHER" id="PTHR12126:SF11">
    <property type="entry name" value="NADH DEHYDROGENASE [UBIQUINONE] 1 ALPHA SUBCOMPLEX SUBUNIT 9, MITOCHONDRIAL"/>
    <property type="match status" value="1"/>
</dbReference>
<accession>A0A7L9UB22</accession>
<dbReference type="RefSeq" id="WP_193689226.1">
    <property type="nucleotide sequence ID" value="NZ_CP062942.1"/>
</dbReference>
<dbReference type="Gene3D" id="3.40.50.720">
    <property type="entry name" value="NAD(P)-binding Rossmann-like Domain"/>
    <property type="match status" value="1"/>
</dbReference>
<feature type="domain" description="NAD(P)-binding" evidence="1">
    <location>
        <begin position="8"/>
        <end position="141"/>
    </location>
</feature>
<dbReference type="KEGG" id="mlir:LPB04_23390"/>
<organism evidence="2 3">
    <name type="scientific">Massilia litorea</name>
    <dbReference type="NCBI Taxonomy" id="2769491"/>
    <lineage>
        <taxon>Bacteria</taxon>
        <taxon>Pseudomonadati</taxon>
        <taxon>Pseudomonadota</taxon>
        <taxon>Betaproteobacteria</taxon>
        <taxon>Burkholderiales</taxon>
        <taxon>Oxalobacteraceae</taxon>
        <taxon>Telluria group</taxon>
        <taxon>Massilia</taxon>
    </lineage>
</organism>
<protein>
    <submittedName>
        <fullName evidence="2">NAD(P)H-binding protein</fullName>
    </submittedName>
</protein>
<dbReference type="PANTHER" id="PTHR12126">
    <property type="entry name" value="NADH-UBIQUINONE OXIDOREDUCTASE 39 KDA SUBUNIT-RELATED"/>
    <property type="match status" value="1"/>
</dbReference>
<sequence length="294" mass="33266">MRTIAIIGATGEVGFRLVHALRSTYKIIAIIRNREKRDFSCYPDVEVRQLDDITDFNRLGLLLSGCEAIINTAYIWFAEHIHRAVLHSKTPIRHVVLTGSTGIYTRLPSESADRKREAEAFVRTSYRCPWTIIRPTMIYGHKDDRNISRLVQAAAHYPVLPLIGKGDNLIQPVLIHDLIRAYKMAVLNPKFYNKSYDIGGGKAYSNRDLISCAASSLGKPARLMPLPIALIRGGIALLSVIGKSPISKEQVGRFQENKDIDLAPFISDFGYIPRDFEHGIHWLIRDLKVHRLLR</sequence>
<dbReference type="InterPro" id="IPR036291">
    <property type="entry name" value="NAD(P)-bd_dom_sf"/>
</dbReference>
<dbReference type="GO" id="GO:0044877">
    <property type="term" value="F:protein-containing complex binding"/>
    <property type="evidence" value="ECO:0007669"/>
    <property type="project" value="TreeGrafter"/>
</dbReference>
<dbReference type="SUPFAM" id="SSF51735">
    <property type="entry name" value="NAD(P)-binding Rossmann-fold domains"/>
    <property type="match status" value="1"/>
</dbReference>
<keyword evidence="3" id="KW-1185">Reference proteome</keyword>